<keyword evidence="1 4" id="KW-0479">Metal-binding</keyword>
<proteinExistence type="inferred from homology"/>
<dbReference type="GO" id="GO:0106026">
    <property type="term" value="F:Gly-tRNA(Ala) deacylase activity"/>
    <property type="evidence" value="ECO:0007669"/>
    <property type="project" value="RHEA"/>
</dbReference>
<dbReference type="Gene3D" id="3.40.630.50">
    <property type="entry name" value="AF0625-like"/>
    <property type="match status" value="1"/>
</dbReference>
<dbReference type="InterPro" id="IPR018033">
    <property type="entry name" value="Deacylase_DtdA_archaea"/>
</dbReference>
<dbReference type="PANTHER" id="PTHR34667">
    <property type="entry name" value="D-AMINOACYL-TRNA DEACYLASE"/>
    <property type="match status" value="1"/>
</dbReference>
<keyword evidence="3 4" id="KW-0862">Zinc</keyword>
<comment type="function">
    <text evidence="4">D-aminoacyl-tRNA deacylase with broad substrate specificity. By recycling D-aminoacyl-tRNA to D-amino acids and free tRNA molecules, this enzyme counteracts the toxicity associated with the formation of D-aminoacyl-tRNA entities in vivo.</text>
</comment>
<evidence type="ECO:0000313" key="6">
    <source>
        <dbReference type="Proteomes" id="UP000006565"/>
    </source>
</evidence>
<dbReference type="PANTHER" id="PTHR34667:SF1">
    <property type="entry name" value="D-AMINOACYL-TRNA DEACYLASE"/>
    <property type="match status" value="1"/>
</dbReference>
<dbReference type="EMBL" id="CP002117">
    <property type="protein sequence ID" value="ADN36880.1"/>
    <property type="molecule type" value="Genomic_DNA"/>
</dbReference>
<dbReference type="GO" id="GO:0051499">
    <property type="term" value="F:D-aminoacyl-tRNA deacylase activity"/>
    <property type="evidence" value="ECO:0007669"/>
    <property type="project" value="UniProtKB-UniRule"/>
</dbReference>
<dbReference type="KEGG" id="mpi:Mpet_2132"/>
<dbReference type="EC" id="3.1.1.96" evidence="4"/>
<dbReference type="GeneID" id="9744614"/>
<evidence type="ECO:0000313" key="5">
    <source>
        <dbReference type="EMBL" id="ADN36880.1"/>
    </source>
</evidence>
<comment type="subunit">
    <text evidence="4">Monomer.</text>
</comment>
<evidence type="ECO:0000256" key="2">
    <source>
        <dbReference type="ARBA" id="ARBA00022801"/>
    </source>
</evidence>
<comment type="similarity">
    <text evidence="4">Belongs to the DtdA deacylase family.</text>
</comment>
<dbReference type="GO" id="GO:0019478">
    <property type="term" value="P:D-amino acid catabolic process"/>
    <property type="evidence" value="ECO:0007669"/>
    <property type="project" value="UniProtKB-UniRule"/>
</dbReference>
<dbReference type="HOGENOM" id="CLU_610619_0_0_2"/>
<comment type="catalytic activity">
    <reaction evidence="4">
        <text>glycyl-tRNA(Ala) + H2O = tRNA(Ala) + glycine + H(+)</text>
        <dbReference type="Rhea" id="RHEA:53744"/>
        <dbReference type="Rhea" id="RHEA-COMP:9657"/>
        <dbReference type="Rhea" id="RHEA-COMP:13640"/>
        <dbReference type="ChEBI" id="CHEBI:15377"/>
        <dbReference type="ChEBI" id="CHEBI:15378"/>
        <dbReference type="ChEBI" id="CHEBI:57305"/>
        <dbReference type="ChEBI" id="CHEBI:78442"/>
        <dbReference type="ChEBI" id="CHEBI:78522"/>
        <dbReference type="EC" id="3.1.1.96"/>
    </reaction>
</comment>
<dbReference type="Proteomes" id="UP000006565">
    <property type="component" value="Chromosome"/>
</dbReference>
<gene>
    <name evidence="4" type="primary">dtdA</name>
    <name evidence="5" type="ordered locus">Mpet_2132</name>
</gene>
<keyword evidence="2 4" id="KW-0378">Hydrolase</keyword>
<dbReference type="GO" id="GO:0008270">
    <property type="term" value="F:zinc ion binding"/>
    <property type="evidence" value="ECO:0007669"/>
    <property type="project" value="UniProtKB-UniRule"/>
</dbReference>
<evidence type="ECO:0000256" key="3">
    <source>
        <dbReference type="ARBA" id="ARBA00022833"/>
    </source>
</evidence>
<accession>E1RJZ6</accession>
<dbReference type="AlphaFoldDB" id="E1RJZ6"/>
<organism evidence="5 6">
    <name type="scientific">Methanolacinia petrolearia (strain DSM 11571 / OCM 486 / SEBR 4847)</name>
    <name type="common">Methanoplanus petrolearius</name>
    <dbReference type="NCBI Taxonomy" id="679926"/>
    <lineage>
        <taxon>Archaea</taxon>
        <taxon>Methanobacteriati</taxon>
        <taxon>Methanobacteriota</taxon>
        <taxon>Stenosarchaea group</taxon>
        <taxon>Methanomicrobia</taxon>
        <taxon>Methanomicrobiales</taxon>
        <taxon>Methanomicrobiaceae</taxon>
        <taxon>Methanolacinia</taxon>
    </lineage>
</organism>
<dbReference type="eggNOG" id="arCOG01616">
    <property type="taxonomic scope" value="Archaea"/>
</dbReference>
<comment type="cofactor">
    <cofactor evidence="4">
        <name>Zn(2+)</name>
        <dbReference type="ChEBI" id="CHEBI:29105"/>
    </cofactor>
    <text evidence="4">Binds 2 Zn(2+) ions per subunit.</text>
</comment>
<evidence type="ECO:0000256" key="4">
    <source>
        <dbReference type="HAMAP-Rule" id="MF_00562"/>
    </source>
</evidence>
<dbReference type="eggNOG" id="arCOG00501">
    <property type="taxonomic scope" value="Archaea"/>
</dbReference>
<comment type="catalytic activity">
    <reaction evidence="4">
        <text>a D-aminoacyl-tRNA + H2O = a tRNA + a D-alpha-amino acid + H(+)</text>
        <dbReference type="Rhea" id="RHEA:13953"/>
        <dbReference type="Rhea" id="RHEA-COMP:10123"/>
        <dbReference type="Rhea" id="RHEA-COMP:10124"/>
        <dbReference type="ChEBI" id="CHEBI:15377"/>
        <dbReference type="ChEBI" id="CHEBI:15378"/>
        <dbReference type="ChEBI" id="CHEBI:59871"/>
        <dbReference type="ChEBI" id="CHEBI:78442"/>
        <dbReference type="ChEBI" id="CHEBI:79333"/>
        <dbReference type="EC" id="3.1.1.96"/>
    </reaction>
</comment>
<dbReference type="HAMAP" id="MF_00562">
    <property type="entry name" value="Deacylase_DtdA"/>
    <property type="match status" value="1"/>
</dbReference>
<reference evidence="5 6" key="1">
    <citation type="journal article" date="2010" name="Stand. Genomic Sci.">
        <title>Complete genome sequence of Methanoplanus petrolearius type strain (SEBR 4847).</title>
        <authorList>
            <person name="Brambilla E."/>
            <person name="Djao O.D."/>
            <person name="Daligault H."/>
            <person name="Lapidus A."/>
            <person name="Lucas S."/>
            <person name="Hammon N."/>
            <person name="Nolan M."/>
            <person name="Tice H."/>
            <person name="Cheng J.F."/>
            <person name="Han C."/>
            <person name="Tapia R."/>
            <person name="Goodwin L."/>
            <person name="Pitluck S."/>
            <person name="Liolios K."/>
            <person name="Ivanova N."/>
            <person name="Mavromatis K."/>
            <person name="Mikhailova N."/>
            <person name="Pati A."/>
            <person name="Chen A."/>
            <person name="Palaniappan K."/>
            <person name="Land M."/>
            <person name="Hauser L."/>
            <person name="Chang Y.J."/>
            <person name="Jeffries C.D."/>
            <person name="Rohde M."/>
            <person name="Spring S."/>
            <person name="Sikorski J."/>
            <person name="Goker M."/>
            <person name="Woyke T."/>
            <person name="Bristow J."/>
            <person name="Eisen J.A."/>
            <person name="Markowitz V."/>
            <person name="Hugenholtz P."/>
            <person name="Kyrpides N.C."/>
            <person name="Klenk H.P."/>
        </authorList>
    </citation>
    <scope>NUCLEOTIDE SEQUENCE [LARGE SCALE GENOMIC DNA]</scope>
    <source>
        <strain evidence="6">DSM 11571 / OCM 486 / SEBR 4847</strain>
    </source>
</reference>
<evidence type="ECO:0000256" key="1">
    <source>
        <dbReference type="ARBA" id="ARBA00022723"/>
    </source>
</evidence>
<dbReference type="RefSeq" id="WP_013330057.1">
    <property type="nucleotide sequence ID" value="NC_014507.1"/>
</dbReference>
<protein>
    <recommendedName>
        <fullName evidence="4">D-aminoacyl-tRNA deacylase</fullName>
        <ecNumber evidence="4">3.1.1.96</ecNumber>
    </recommendedName>
</protein>
<name>E1RJZ6_METP4</name>
<dbReference type="SUPFAM" id="SSF142535">
    <property type="entry name" value="AF0625-like"/>
    <property type="match status" value="1"/>
</dbReference>
<dbReference type="Pfam" id="PF04414">
    <property type="entry name" value="tRNA_deacylase"/>
    <property type="match status" value="1"/>
</dbReference>
<dbReference type="Gene3D" id="3.40.50.10700">
    <property type="entry name" value="AF0625-like"/>
    <property type="match status" value="1"/>
</dbReference>
<keyword evidence="6" id="KW-1185">Reference proteome</keyword>
<sequence>MQMLIAIVSSSLDPAGTAIRKSLLSMLGTDGSEDIVYGGHTLRFFETEDRLIYENNLDERTGADLVIFISRHTSKNPFPALTVHVTGNYGDAALGGEPRSLAAAAPEWIHAVLNELNKKAPTDYRVSYEVTHHGPTDLKTPSFFVEIGSSEKEWADENAAKAVASSLLEVLSAGSVSGIRIIGFGGNHYAARETETALNSNAAFGHIVHTRNIPLIDRAMVAQMIERTSADAAYIDKKALKGEDVRKIEELISETGLPLLSEGELRSISGLEWNTYLEIRKIAGAAVPGCHVEVRNLKGAGVPETFQVDRELILEAIKADKRDFFNNVDKMPVVCLYSADGNFQPIFISYKENRLQLINALITLCVKILRKGRGTTVEGDLLTLKKTRLDPRKAAELGIKKGPLLGELASGREVEVDGRKISPSMVLTVEEKTLRIPGLEGYL</sequence>
<dbReference type="STRING" id="679926.Mpet_2132"/>
<dbReference type="InterPro" id="IPR007508">
    <property type="entry name" value="DtdA"/>
</dbReference>